<evidence type="ECO:0008006" key="15">
    <source>
        <dbReference type="Google" id="ProtNLM"/>
    </source>
</evidence>
<dbReference type="InterPro" id="IPR035309">
    <property type="entry name" value="PSME4"/>
</dbReference>
<dbReference type="InterPro" id="IPR011989">
    <property type="entry name" value="ARM-like"/>
</dbReference>
<dbReference type="GO" id="GO:0070628">
    <property type="term" value="F:proteasome binding"/>
    <property type="evidence" value="ECO:0007669"/>
    <property type="project" value="InterPro"/>
</dbReference>
<feature type="region of interest" description="Disordered" evidence="9">
    <location>
        <begin position="1"/>
        <end position="50"/>
    </location>
</feature>
<evidence type="ECO:0000313" key="13">
    <source>
        <dbReference type="EMBL" id="PAV59601.1"/>
    </source>
</evidence>
<dbReference type="STRING" id="2018661.A0A2A2JD87"/>
<dbReference type="InterPro" id="IPR021843">
    <property type="entry name" value="PSME4_C"/>
</dbReference>
<comment type="subcellular location">
    <subcellularLocation>
        <location evidence="2">Cytoplasm</location>
    </subcellularLocation>
    <subcellularLocation>
        <location evidence="1">Nucleus speckle</location>
    </subcellularLocation>
</comment>
<gene>
    <name evidence="13" type="ORF">WR25_05203</name>
</gene>
<evidence type="ECO:0000256" key="1">
    <source>
        <dbReference type="ARBA" id="ARBA00004324"/>
    </source>
</evidence>
<evidence type="ECO:0000259" key="11">
    <source>
        <dbReference type="Pfam" id="PF16507"/>
    </source>
</evidence>
<evidence type="ECO:0000256" key="4">
    <source>
        <dbReference type="ARBA" id="ARBA00022490"/>
    </source>
</evidence>
<evidence type="ECO:0000256" key="8">
    <source>
        <dbReference type="ARBA" id="ARBA00023242"/>
    </source>
</evidence>
<dbReference type="Pfam" id="PF16507">
    <property type="entry name" value="HEAT_PSME4_mid"/>
    <property type="match status" value="1"/>
</dbReference>
<dbReference type="EMBL" id="LIAE01010513">
    <property type="protein sequence ID" value="PAV59601.1"/>
    <property type="molecule type" value="Genomic_DNA"/>
</dbReference>
<dbReference type="Pfam" id="PF23096">
    <property type="entry name" value="HEAT_PSME4"/>
    <property type="match status" value="1"/>
</dbReference>
<keyword evidence="8" id="KW-0539">Nucleus</keyword>
<dbReference type="GO" id="GO:0006281">
    <property type="term" value="P:DNA repair"/>
    <property type="evidence" value="ECO:0007669"/>
    <property type="project" value="UniProtKB-KW"/>
</dbReference>
<dbReference type="InterPro" id="IPR032430">
    <property type="entry name" value="Blm10_mid"/>
</dbReference>
<reference evidence="13 14" key="1">
    <citation type="journal article" date="2017" name="Curr. Biol.">
        <title>Genome architecture and evolution of a unichromosomal asexual nematode.</title>
        <authorList>
            <person name="Fradin H."/>
            <person name="Zegar C."/>
            <person name="Gutwein M."/>
            <person name="Lucas J."/>
            <person name="Kovtun M."/>
            <person name="Corcoran D."/>
            <person name="Baugh L.R."/>
            <person name="Kiontke K."/>
            <person name="Gunsalus K."/>
            <person name="Fitch D.H."/>
            <person name="Piano F."/>
        </authorList>
    </citation>
    <scope>NUCLEOTIDE SEQUENCE [LARGE SCALE GENOMIC DNA]</scope>
    <source>
        <strain evidence="13">PF1309</strain>
    </source>
</reference>
<dbReference type="Gene3D" id="1.25.10.10">
    <property type="entry name" value="Leucine-rich Repeat Variant"/>
    <property type="match status" value="1"/>
</dbReference>
<feature type="compositionally biased region" description="Acidic residues" evidence="9">
    <location>
        <begin position="1"/>
        <end position="43"/>
    </location>
</feature>
<comment type="similarity">
    <text evidence="3">Belongs to the BLM10 family.</text>
</comment>
<dbReference type="GO" id="GO:0016504">
    <property type="term" value="F:peptidase activator activity"/>
    <property type="evidence" value="ECO:0007669"/>
    <property type="project" value="InterPro"/>
</dbReference>
<protein>
    <recommendedName>
        <fullName evidence="15">Proteasome activator complex subunit 4 C-terminal domain-containing protein</fullName>
    </recommendedName>
</protein>
<name>A0A2A2JD87_9BILA</name>
<evidence type="ECO:0000256" key="2">
    <source>
        <dbReference type="ARBA" id="ARBA00004496"/>
    </source>
</evidence>
<feature type="domain" description="Proteasome activator Blm10 middle HEAT repeats region" evidence="11">
    <location>
        <begin position="349"/>
        <end position="849"/>
    </location>
</feature>
<feature type="domain" description="Proteasome activator complex subunit 4 C-terminal" evidence="10">
    <location>
        <begin position="1737"/>
        <end position="1822"/>
    </location>
</feature>
<evidence type="ECO:0000259" key="10">
    <source>
        <dbReference type="Pfam" id="PF11919"/>
    </source>
</evidence>
<organism evidence="13 14">
    <name type="scientific">Diploscapter pachys</name>
    <dbReference type="NCBI Taxonomy" id="2018661"/>
    <lineage>
        <taxon>Eukaryota</taxon>
        <taxon>Metazoa</taxon>
        <taxon>Ecdysozoa</taxon>
        <taxon>Nematoda</taxon>
        <taxon>Chromadorea</taxon>
        <taxon>Rhabditida</taxon>
        <taxon>Rhabditina</taxon>
        <taxon>Rhabditomorpha</taxon>
        <taxon>Rhabditoidea</taxon>
        <taxon>Rhabditidae</taxon>
        <taxon>Diploscapter</taxon>
    </lineage>
</organism>
<proteinExistence type="inferred from homology"/>
<accession>A0A2A2JD87</accession>
<keyword evidence="14" id="KW-1185">Reference proteome</keyword>
<feature type="domain" description="Proteasome activator complex subunit 4-like HEAT repeat-like" evidence="12">
    <location>
        <begin position="1220"/>
        <end position="1410"/>
    </location>
</feature>
<evidence type="ECO:0000313" key="14">
    <source>
        <dbReference type="Proteomes" id="UP000218231"/>
    </source>
</evidence>
<dbReference type="GO" id="GO:0005829">
    <property type="term" value="C:cytosol"/>
    <property type="evidence" value="ECO:0007669"/>
    <property type="project" value="TreeGrafter"/>
</dbReference>
<dbReference type="PANTHER" id="PTHR32170:SF3">
    <property type="entry name" value="PROTEASOME ACTIVATOR COMPLEX SUBUNIT 4"/>
    <property type="match status" value="1"/>
</dbReference>
<keyword evidence="5" id="KW-0677">Repeat</keyword>
<keyword evidence="4" id="KW-0963">Cytoplasm</keyword>
<dbReference type="GO" id="GO:0010499">
    <property type="term" value="P:proteasomal ubiquitin-independent protein catabolic process"/>
    <property type="evidence" value="ECO:0007669"/>
    <property type="project" value="TreeGrafter"/>
</dbReference>
<dbReference type="OrthoDB" id="17907at2759"/>
<dbReference type="Proteomes" id="UP000218231">
    <property type="component" value="Unassembled WGS sequence"/>
</dbReference>
<evidence type="ECO:0000256" key="5">
    <source>
        <dbReference type="ARBA" id="ARBA00022737"/>
    </source>
</evidence>
<dbReference type="Pfam" id="PF11919">
    <property type="entry name" value="PSME4_C"/>
    <property type="match status" value="1"/>
</dbReference>
<evidence type="ECO:0000256" key="6">
    <source>
        <dbReference type="ARBA" id="ARBA00022763"/>
    </source>
</evidence>
<keyword evidence="7" id="KW-0234">DNA repair</keyword>
<dbReference type="PANTHER" id="PTHR32170">
    <property type="entry name" value="PROTEASOME ACTIVATOR COMPLEX SUBUNIT 4"/>
    <property type="match status" value="1"/>
</dbReference>
<evidence type="ECO:0000256" key="9">
    <source>
        <dbReference type="SAM" id="MobiDB-lite"/>
    </source>
</evidence>
<evidence type="ECO:0000259" key="12">
    <source>
        <dbReference type="Pfam" id="PF23096"/>
    </source>
</evidence>
<dbReference type="InterPro" id="IPR016024">
    <property type="entry name" value="ARM-type_fold"/>
</dbReference>
<comment type="caution">
    <text evidence="13">The sequence shown here is derived from an EMBL/GenBank/DDBJ whole genome shotgun (WGS) entry which is preliminary data.</text>
</comment>
<dbReference type="SUPFAM" id="SSF48371">
    <property type="entry name" value="ARM repeat"/>
    <property type="match status" value="2"/>
</dbReference>
<sequence>MSESEDEISLSGSDSEDPAAEEIDNEEMIIEDEPPTSDGDDAMSESQSPARQFQKEFWQHRFLPYYSDLESQANRYLSEIKAGMAHSIALNDPQVGFIHWTLELERYIDLYGKRFSKEDHVNFVKIYLPFVVKGSIWRNTKISIHALNMLIGKRDYLMRGDLIIDWRPLYELYIEVAYKNLEEDGIFLMPDGFKSELYTLIFYARNYFSDSATQELLDELRPLICIWDESIIRAWKLLDLFLPMNMTPDLHPTIGSGLWFEEAWHWFTVPENNSLIDPNILKLFGRLSYECPNLIDWTDKLDVIFTKMIRSLHLGKLNGMSQSLSFEQFTMWITYMLGSKCHDALIHQLKSVLELIEDFLHPSNHGDHSQYLLSFIQKFSHNVVLRVKRERNEKSNKPKTTNKIPPEMRLTQKHLDELAELFVPSLKLAIFTKVRNEFVSPIYRNFGSFAPKIIIPAVLEMVYPALETLTEPHRLIQSLTVLLGVLIPLVRDQPDAQGRSMRIHAVTLLNQLLPGLDRNDIAKCMATYQLAGVLLNLVILVDCSDAVHLRDDLTEEERELCSATANFESIITMIIDRMFTMLIDCGQSASSSGLHSGISTKETLNLEDSILHRGTISVYRAICRNTGSALFKVAADLVYNFVVESVYDSKTCADAVADLIHVTVKSSPETQFKRFMKLILDRLQSVMTPEVYLEEKVDFNVIWWMTMASRVVKVTGKTLVDNWDEVKKMLDLVMPLMKCSQAAEKTTKIMDNVLEALTSVYLVVGVNRRAQFDQPLEQYLPIRHWANHLDKKTYKPVWNIPTKESIQRAEQVFKDYVMPHIEALKTPEGRDKREILHRLLVIRHAVNGASFSLPMFEGPDVPLSESPVHHWDESAVVRTKDMPEMSLDGKHIRQSMFDCVKPLMDYLLRTTEDDYKSIHEAVHLLHQLVSNRGLDKGQHQQMLQNYRVTKMALTDKVSGNKFNIDLLAEEFISLLHKKRIITKSGYIFKQQHMEFYDMLIDVSTSHYSQNRQRAQSVLQAALREHPYSYKKVLDRILGYLDPNSNATHEQLKGALYMLVDGRRAAIVLRMDYESQLKIWPAIVRTRHSDKPSIISLLDLAQNTIVENYESYRMKYEASFRKYSLLLIPDAVREAVKGLLEVKEASPVNAIRSYPDDKSTEENKDNIEKLYQKMKSGYYELADRLVTLAQDPSLHWRHVEMAHGMLSMLVRRDEAYPEEAAKLFVRLLCHDVVKTRRIATAVMASWLRMNKPKAIKKEYQVPFKDPNTGPGAVWPIKYGIRDDNRCMIYEEERLPKTDDEWNKFQFCGKQHWGLYTWPKKLMTHAPLGEQTNLCRPLDELKPTEAYIAKTLIDPEFATRMRGLFSVEEKKEEAFNAINFSLFYGLFRVFGDLLAPTFKEHLEILLLSKKEDGLRNWGVCVATICGNSEPRLLKPFLDLLFLLLTRPVENAFAASARLFLAQSAMCQFEWRGMELWSRMFELLKTSPVSQYANQRERIAVTFSSITWYDISSLYVSPNVPSTLRPIKTSDVIALYDDLLTQCWDDLRLQEACEVPNAINGNAMDTTPDSEVKKSSRLALKTVASYAFQALGQSYVAFPPSIIRLIPLFCHYSNDVGDEELSRACSGVTSEVQSVLVTEQNGSAVVALFKQLTTSACWWKTKVVMVRMAKIMIFSNFFVFGHYRDEIGSILVSLLSDCQIEVREEAARTFSGLTQSGFFEVTPQLIETFGTFARSDSPLERHGGVLGLGAIVLAFPYTVPRFLPDVLMRLCRFASAPHPIRDTVKKALAEFKRTHQDSWREHQAEFTEDQLMVLRDLLVSPNYYV</sequence>
<dbReference type="InterPro" id="IPR055455">
    <property type="entry name" value="HEAT_PSME4"/>
</dbReference>
<evidence type="ECO:0000256" key="3">
    <source>
        <dbReference type="ARBA" id="ARBA00005739"/>
    </source>
</evidence>
<keyword evidence="6" id="KW-0227">DNA damage</keyword>
<evidence type="ECO:0000256" key="7">
    <source>
        <dbReference type="ARBA" id="ARBA00023204"/>
    </source>
</evidence>
<dbReference type="GO" id="GO:0016607">
    <property type="term" value="C:nuclear speck"/>
    <property type="evidence" value="ECO:0007669"/>
    <property type="project" value="UniProtKB-SubCell"/>
</dbReference>